<protein>
    <submittedName>
        <fullName evidence="2">Uncharacterized protein</fullName>
    </submittedName>
</protein>
<proteinExistence type="predicted"/>
<keyword evidence="3" id="KW-1185">Reference proteome</keyword>
<feature type="compositionally biased region" description="Polar residues" evidence="1">
    <location>
        <begin position="182"/>
        <end position="194"/>
    </location>
</feature>
<sequence length="194" mass="21462">MSIDDTDFRAEVIGVIDLIELDTTEGICRFILGQDGWFKDVNGNIWVGSKLTACSEIEFSINGTAPGTELTFSFIQDPEEEDLIAQVKAMGVAAVQGRDARFYIQTLETTSEFFRPVAAPQLLTTRVMQNIGYAFEGPQIRRLSLTVEGAFNLRSKAVGGRYNTADHSRRCGHPNPSLEFMPTNNSDEQSLFGL</sequence>
<gene>
    <name evidence="2" type="ORF">ICI42_17740</name>
</gene>
<evidence type="ECO:0000313" key="2">
    <source>
        <dbReference type="EMBL" id="MBD0416500.1"/>
    </source>
</evidence>
<dbReference type="AlphaFoldDB" id="A0A8J6U5L9"/>
<feature type="region of interest" description="Disordered" evidence="1">
    <location>
        <begin position="163"/>
        <end position="194"/>
    </location>
</feature>
<dbReference type="Proteomes" id="UP000643405">
    <property type="component" value="Unassembled WGS sequence"/>
</dbReference>
<evidence type="ECO:0000313" key="3">
    <source>
        <dbReference type="Proteomes" id="UP000643405"/>
    </source>
</evidence>
<name>A0A8J6U5L9_9HYPH</name>
<comment type="caution">
    <text evidence="2">The sequence shown here is derived from an EMBL/GenBank/DDBJ whole genome shotgun (WGS) entry which is preliminary data.</text>
</comment>
<accession>A0A8J6U5L9</accession>
<evidence type="ECO:0000256" key="1">
    <source>
        <dbReference type="SAM" id="MobiDB-lite"/>
    </source>
</evidence>
<dbReference type="RefSeq" id="WP_188165946.1">
    <property type="nucleotide sequence ID" value="NZ_JACVVX010000006.1"/>
</dbReference>
<reference evidence="2" key="1">
    <citation type="submission" date="2020-09" db="EMBL/GenBank/DDBJ databases">
        <title>Genome seq and assembly of Tianweitania sp.</title>
        <authorList>
            <person name="Chhetri G."/>
        </authorList>
    </citation>
    <scope>NUCLEOTIDE SEQUENCE</scope>
    <source>
        <strain evidence="2">Rool2</strain>
    </source>
</reference>
<dbReference type="EMBL" id="JACVVX010000006">
    <property type="protein sequence ID" value="MBD0416500.1"/>
    <property type="molecule type" value="Genomic_DNA"/>
</dbReference>
<organism evidence="2 3">
    <name type="scientific">Oryzicola mucosus</name>
    <dbReference type="NCBI Taxonomy" id="2767425"/>
    <lineage>
        <taxon>Bacteria</taxon>
        <taxon>Pseudomonadati</taxon>
        <taxon>Pseudomonadota</taxon>
        <taxon>Alphaproteobacteria</taxon>
        <taxon>Hyphomicrobiales</taxon>
        <taxon>Phyllobacteriaceae</taxon>
        <taxon>Oryzicola</taxon>
    </lineage>
</organism>